<evidence type="ECO:0000256" key="6">
    <source>
        <dbReference type="ARBA" id="ARBA00023139"/>
    </source>
</evidence>
<dbReference type="Proteomes" id="UP000032633">
    <property type="component" value="Chromosome"/>
</dbReference>
<evidence type="ECO:0000313" key="10">
    <source>
        <dbReference type="EMBL" id="AJY76493.1"/>
    </source>
</evidence>
<name>A0A0D5NNJ6_9BACL</name>
<evidence type="ECO:0000256" key="4">
    <source>
        <dbReference type="ARBA" id="ARBA00022729"/>
    </source>
</evidence>
<dbReference type="STRING" id="1126833.VN24_20375"/>
<dbReference type="PROSITE" id="PS51257">
    <property type="entry name" value="PROKAR_LIPOPROTEIN"/>
    <property type="match status" value="1"/>
</dbReference>
<dbReference type="InterPro" id="IPR008844">
    <property type="entry name" value="Spore_GerAC-like"/>
</dbReference>
<evidence type="ECO:0000256" key="7">
    <source>
        <dbReference type="ARBA" id="ARBA00023288"/>
    </source>
</evidence>
<dbReference type="Gene3D" id="6.20.190.10">
    <property type="entry name" value="Nutrient germinant receptor protein C, domain 1"/>
    <property type="match status" value="1"/>
</dbReference>
<dbReference type="Gene3D" id="3.30.300.210">
    <property type="entry name" value="Nutrient germinant receptor protein C, domain 3"/>
    <property type="match status" value="1"/>
</dbReference>
<reference evidence="10 11" key="1">
    <citation type="journal article" date="2015" name="J. Biotechnol.">
        <title>Complete genome sequence of Paenibacillus beijingensis 7188(T) (=DSM 24997(T)), a novel rhizobacterium from jujube garden soil.</title>
        <authorList>
            <person name="Kwak Y."/>
            <person name="Shin J.H."/>
        </authorList>
    </citation>
    <scope>NUCLEOTIDE SEQUENCE [LARGE SCALE GENOMIC DNA]</scope>
    <source>
        <strain evidence="10 11">DSM 24997</strain>
    </source>
</reference>
<organism evidence="10 11">
    <name type="scientific">Paenibacillus beijingensis</name>
    <dbReference type="NCBI Taxonomy" id="1126833"/>
    <lineage>
        <taxon>Bacteria</taxon>
        <taxon>Bacillati</taxon>
        <taxon>Bacillota</taxon>
        <taxon>Bacilli</taxon>
        <taxon>Bacillales</taxon>
        <taxon>Paenibacillaceae</taxon>
        <taxon>Paenibacillus</taxon>
    </lineage>
</organism>
<comment type="similarity">
    <text evidence="2">Belongs to the GerABKC lipoprotein family.</text>
</comment>
<sequence>MLTALRIIAAAALCLLIGGCWDKTELNELGIISGTAVDLTSNGKWDVSYQLVIPQAISAQTGGGGGQSAPFNVFSTEADSLRGAISKATQEMSRKLYFAHNQVIIISEQAARKGIGTLMDVYLRNSDSRETVDVFVVPDNARLMLEQILPLDRISGAGLERLVDIEENNGGSFREMTMHQVLLKLLGPTRSVAIPGLALTGANKKLDNIEILGHTATPSKVRLQRLAVIREDSFVGWLNTQESMGAMWLSGYLKRATLSFSNGAGAAKRNSVQIRAASTTVKPERTGDGWTMHVQVQAAGRLIEYNGTENLQRPASVPVLEQQIGTLIKTNMEMSWMAVRRLKADFLGFGELVRERYPAQWKKIAPKWNELEFPAVKLDIKVKFKLKDTGLSNNSFRSVQEKSDR</sequence>
<dbReference type="GO" id="GO:0016020">
    <property type="term" value="C:membrane"/>
    <property type="evidence" value="ECO:0007669"/>
    <property type="project" value="UniProtKB-SubCell"/>
</dbReference>
<keyword evidence="7" id="KW-0449">Lipoprotein</keyword>
<dbReference type="InterPro" id="IPR057336">
    <property type="entry name" value="GerAC_N"/>
</dbReference>
<keyword evidence="3" id="KW-0309">Germination</keyword>
<dbReference type="Pfam" id="PF25198">
    <property type="entry name" value="Spore_GerAC_N"/>
    <property type="match status" value="1"/>
</dbReference>
<dbReference type="Pfam" id="PF05504">
    <property type="entry name" value="Spore_GerAC"/>
    <property type="match status" value="1"/>
</dbReference>
<accession>A0A0D5NNJ6</accession>
<evidence type="ECO:0000256" key="3">
    <source>
        <dbReference type="ARBA" id="ARBA00022544"/>
    </source>
</evidence>
<dbReference type="EMBL" id="CP011058">
    <property type="protein sequence ID" value="AJY76493.1"/>
    <property type="molecule type" value="Genomic_DNA"/>
</dbReference>
<evidence type="ECO:0000256" key="2">
    <source>
        <dbReference type="ARBA" id="ARBA00007886"/>
    </source>
</evidence>
<keyword evidence="6" id="KW-0564">Palmitate</keyword>
<dbReference type="PANTHER" id="PTHR35789:SF1">
    <property type="entry name" value="SPORE GERMINATION PROTEIN B3"/>
    <property type="match status" value="1"/>
</dbReference>
<dbReference type="InterPro" id="IPR046953">
    <property type="entry name" value="Spore_GerAC-like_C"/>
</dbReference>
<evidence type="ECO:0000313" key="11">
    <source>
        <dbReference type="Proteomes" id="UP000032633"/>
    </source>
</evidence>
<dbReference type="KEGG" id="pbj:VN24_20375"/>
<dbReference type="RefSeq" id="WP_045671919.1">
    <property type="nucleotide sequence ID" value="NZ_CP011058.1"/>
</dbReference>
<dbReference type="OrthoDB" id="9816067at2"/>
<evidence type="ECO:0000259" key="9">
    <source>
        <dbReference type="Pfam" id="PF25198"/>
    </source>
</evidence>
<dbReference type="PATRIC" id="fig|1126833.4.peg.4485"/>
<comment type="subcellular location">
    <subcellularLocation>
        <location evidence="1">Membrane</location>
        <topology evidence="1">Lipid-anchor</topology>
    </subcellularLocation>
</comment>
<keyword evidence="5" id="KW-0472">Membrane</keyword>
<evidence type="ECO:0000256" key="5">
    <source>
        <dbReference type="ARBA" id="ARBA00023136"/>
    </source>
</evidence>
<keyword evidence="4" id="KW-0732">Signal</keyword>
<dbReference type="GO" id="GO:0009847">
    <property type="term" value="P:spore germination"/>
    <property type="evidence" value="ECO:0007669"/>
    <property type="project" value="InterPro"/>
</dbReference>
<dbReference type="AlphaFoldDB" id="A0A0D5NNJ6"/>
<dbReference type="HOGENOM" id="CLU_051140_0_2_9"/>
<reference evidence="11" key="2">
    <citation type="submission" date="2015-03" db="EMBL/GenBank/DDBJ databases">
        <title>Genome sequence of Paenibacillus beijingensis strain DSM 24997T.</title>
        <authorList>
            <person name="Kwak Y."/>
            <person name="Shin J.-H."/>
        </authorList>
    </citation>
    <scope>NUCLEOTIDE SEQUENCE [LARGE SCALE GENOMIC DNA]</scope>
    <source>
        <strain evidence="11">DSM 24997</strain>
    </source>
</reference>
<feature type="domain" description="Spore germination GerAC-like C-terminal" evidence="8">
    <location>
        <begin position="226"/>
        <end position="390"/>
    </location>
</feature>
<dbReference type="PANTHER" id="PTHR35789">
    <property type="entry name" value="SPORE GERMINATION PROTEIN B3"/>
    <property type="match status" value="1"/>
</dbReference>
<feature type="domain" description="Spore germination protein N-terminal" evidence="9">
    <location>
        <begin position="22"/>
        <end position="197"/>
    </location>
</feature>
<protein>
    <submittedName>
        <fullName evidence="10">Uncharacterized protein</fullName>
    </submittedName>
</protein>
<evidence type="ECO:0000259" key="8">
    <source>
        <dbReference type="Pfam" id="PF05504"/>
    </source>
</evidence>
<keyword evidence="11" id="KW-1185">Reference proteome</keyword>
<evidence type="ECO:0000256" key="1">
    <source>
        <dbReference type="ARBA" id="ARBA00004635"/>
    </source>
</evidence>
<proteinExistence type="inferred from homology"/>
<dbReference type="InterPro" id="IPR038501">
    <property type="entry name" value="Spore_GerAC_C_sf"/>
</dbReference>
<gene>
    <name evidence="10" type="ORF">VN24_20375</name>
</gene>
<dbReference type="NCBIfam" id="TIGR02887">
    <property type="entry name" value="spore_ger_x_C"/>
    <property type="match status" value="1"/>
</dbReference>